<reference evidence="1" key="1">
    <citation type="journal article" date="2017" name="Science">
        <title>Giant viruses with an expanded complement of translation system components.</title>
        <authorList>
            <person name="Schulz F."/>
            <person name="Yutin N."/>
            <person name="Ivanova N.N."/>
            <person name="Ortega D.R."/>
            <person name="Lee T.K."/>
            <person name="Vierheilig J."/>
            <person name="Daims H."/>
            <person name="Horn M."/>
            <person name="Wagner M."/>
            <person name="Jensen G.J."/>
            <person name="Kyrpides N.C."/>
            <person name="Koonin E.V."/>
            <person name="Woyke T."/>
        </authorList>
    </citation>
    <scope>NUCLEOTIDE SEQUENCE</scope>
    <source>
        <strain evidence="1">KNV1</strain>
    </source>
</reference>
<dbReference type="SUPFAM" id="SSF82171">
    <property type="entry name" value="DPP6 N-terminal domain-like"/>
    <property type="match status" value="1"/>
</dbReference>
<protein>
    <submittedName>
        <fullName evidence="1">Uncharacterized protein</fullName>
    </submittedName>
</protein>
<evidence type="ECO:0000313" key="1">
    <source>
        <dbReference type="EMBL" id="ARF12245.1"/>
    </source>
</evidence>
<sequence>MPERCEKLKLTDATVRATEGYAAPVSISEHGKKIYCVYDICVFPDQNLAGELFKNEHGKLVTDYTIIGDLAYPIVDGGVASNDFKKFTFLDDDGSNDFGTARLRVFDDQLQVLATRLFTDYWGPGFSFNGGAFSEDGKLIAVTYVNDPIGPDPMQPIQRSVLHIVRADDLSDVATYEYDGNTGQTTLFFNLDHKQYIALASTGGVYNAQNPDSQAPAILSILKLKHGNLTVVDQINLPQSFTFDIRKDGDSETILVTTSRANVGDGPIYQVTPQDSFIPNDGDEYRIYKFHHKLHKVCTKNLDLSCNGVLYPKDNCVALQKSILSDVPSFVELVHTDKHYCLKHDSSVAVPVPRRFIGKFSENGKWFVVTGAHNNFANEEPQDLNNVLLFKVD</sequence>
<dbReference type="EMBL" id="KY684111">
    <property type="protein sequence ID" value="ARF12245.1"/>
    <property type="molecule type" value="Genomic_DNA"/>
</dbReference>
<accession>A0A1V0SKH3</accession>
<organism evidence="1">
    <name type="scientific">Klosneuvirus KNV1</name>
    <dbReference type="NCBI Taxonomy" id="1977640"/>
    <lineage>
        <taxon>Viruses</taxon>
        <taxon>Varidnaviria</taxon>
        <taxon>Bamfordvirae</taxon>
        <taxon>Nucleocytoviricota</taxon>
        <taxon>Megaviricetes</taxon>
        <taxon>Imitervirales</taxon>
        <taxon>Mimiviridae</taxon>
        <taxon>Klosneuvirinae</taxon>
        <taxon>Klosneuvirus</taxon>
    </lineage>
</organism>
<proteinExistence type="predicted"/>
<name>A0A1V0SKH3_9VIRU</name>
<gene>
    <name evidence="1" type="ORF">Klosneuvirus_4_60</name>
</gene>